<feature type="region of interest" description="Disordered" evidence="1">
    <location>
        <begin position="85"/>
        <end position="107"/>
    </location>
</feature>
<dbReference type="OrthoDB" id="6627393at2759"/>
<keyword evidence="3" id="KW-0548">Nucleotidyltransferase</keyword>
<evidence type="ECO:0000259" key="2">
    <source>
        <dbReference type="PROSITE" id="PS50878"/>
    </source>
</evidence>
<feature type="compositionally biased region" description="Basic and acidic residues" evidence="1">
    <location>
        <begin position="85"/>
        <end position="94"/>
    </location>
</feature>
<protein>
    <submittedName>
        <fullName evidence="3">Probable RNA-directed DNA polymerase from transposon BS</fullName>
    </submittedName>
</protein>
<dbReference type="Pfam" id="PF00078">
    <property type="entry name" value="RVT_1"/>
    <property type="match status" value="1"/>
</dbReference>
<evidence type="ECO:0000313" key="3">
    <source>
        <dbReference type="EMBL" id="GBP58953.1"/>
    </source>
</evidence>
<name>A0A4C1X710_EUMVA</name>
<keyword evidence="3" id="KW-0695">RNA-directed DNA polymerase</keyword>
<evidence type="ECO:0000313" key="4">
    <source>
        <dbReference type="Proteomes" id="UP000299102"/>
    </source>
</evidence>
<dbReference type="PROSITE" id="PS50878">
    <property type="entry name" value="RT_POL"/>
    <property type="match status" value="1"/>
</dbReference>
<dbReference type="EMBL" id="BGZK01000749">
    <property type="protein sequence ID" value="GBP58953.1"/>
    <property type="molecule type" value="Genomic_DNA"/>
</dbReference>
<keyword evidence="3" id="KW-0808">Transferase</keyword>
<dbReference type="AlphaFoldDB" id="A0A4C1X710"/>
<sequence>MSEISPNHKAYWGLTKTLKTEAAVPTPALRKFDNSVAFDYREKAECLADSIEHQCSENLPYDLEHVRRVEEEVCHRVSLPPKDDLDPITHDKVSKHIKGPKIRKAPGKDTISSKALKLDNTYSSMRPLRAGLSQGSTLSPLLYSAYVNDIPRPSTGVQLALLADDTALYLRSNSIGNILPRLQRAIDELTQWLRLWRIEVNPDKRAADTPWYVENSVLHRDLELSTISKFMKDATEHFFDIASTHPNPLLVSAVSYEPPPTHHFCRRPRNVLIDPPDELTVEVEKLLKLNKIDFD</sequence>
<dbReference type="InterPro" id="IPR000477">
    <property type="entry name" value="RT_dom"/>
</dbReference>
<feature type="compositionally biased region" description="Basic residues" evidence="1">
    <location>
        <begin position="95"/>
        <end position="105"/>
    </location>
</feature>
<comment type="caution">
    <text evidence="3">The sequence shown here is derived from an EMBL/GenBank/DDBJ whole genome shotgun (WGS) entry which is preliminary data.</text>
</comment>
<organism evidence="3 4">
    <name type="scientific">Eumeta variegata</name>
    <name type="common">Bagworm moth</name>
    <name type="synonym">Eumeta japonica</name>
    <dbReference type="NCBI Taxonomy" id="151549"/>
    <lineage>
        <taxon>Eukaryota</taxon>
        <taxon>Metazoa</taxon>
        <taxon>Ecdysozoa</taxon>
        <taxon>Arthropoda</taxon>
        <taxon>Hexapoda</taxon>
        <taxon>Insecta</taxon>
        <taxon>Pterygota</taxon>
        <taxon>Neoptera</taxon>
        <taxon>Endopterygota</taxon>
        <taxon>Lepidoptera</taxon>
        <taxon>Glossata</taxon>
        <taxon>Ditrysia</taxon>
        <taxon>Tineoidea</taxon>
        <taxon>Psychidae</taxon>
        <taxon>Oiketicinae</taxon>
        <taxon>Eumeta</taxon>
    </lineage>
</organism>
<keyword evidence="4" id="KW-1185">Reference proteome</keyword>
<dbReference type="STRING" id="151549.A0A4C1X710"/>
<reference evidence="3 4" key="1">
    <citation type="journal article" date="2019" name="Commun. Biol.">
        <title>The bagworm genome reveals a unique fibroin gene that provides high tensile strength.</title>
        <authorList>
            <person name="Kono N."/>
            <person name="Nakamura H."/>
            <person name="Ohtoshi R."/>
            <person name="Tomita M."/>
            <person name="Numata K."/>
            <person name="Arakawa K."/>
        </authorList>
    </citation>
    <scope>NUCLEOTIDE SEQUENCE [LARGE SCALE GENOMIC DNA]</scope>
</reference>
<proteinExistence type="predicted"/>
<accession>A0A4C1X710</accession>
<dbReference type="GO" id="GO:0003964">
    <property type="term" value="F:RNA-directed DNA polymerase activity"/>
    <property type="evidence" value="ECO:0007669"/>
    <property type="project" value="UniProtKB-KW"/>
</dbReference>
<gene>
    <name evidence="3" type="primary">RTase</name>
    <name evidence="3" type="ORF">EVAR_97326_1</name>
</gene>
<dbReference type="Proteomes" id="UP000299102">
    <property type="component" value="Unassembled WGS sequence"/>
</dbReference>
<evidence type="ECO:0000256" key="1">
    <source>
        <dbReference type="SAM" id="MobiDB-lite"/>
    </source>
</evidence>
<feature type="domain" description="Reverse transcriptase" evidence="2">
    <location>
        <begin position="1"/>
        <end position="218"/>
    </location>
</feature>